<evidence type="ECO:0000256" key="2">
    <source>
        <dbReference type="ARBA" id="ARBA00004286"/>
    </source>
</evidence>
<dbReference type="Pfam" id="PF25756">
    <property type="entry name" value="TPR_INTS8"/>
    <property type="match status" value="1"/>
</dbReference>
<reference evidence="8" key="1">
    <citation type="submission" date="2013-12" db="EMBL/GenBank/DDBJ databases">
        <title>The Genome Sequence of Aphanomyces invadans NJM9701.</title>
        <authorList>
            <consortium name="The Broad Institute Genomics Platform"/>
            <person name="Russ C."/>
            <person name="Tyler B."/>
            <person name="van West P."/>
            <person name="Dieguez-Uribeondo J."/>
            <person name="Young S.K."/>
            <person name="Zeng Q."/>
            <person name="Gargeya S."/>
            <person name="Fitzgerald M."/>
            <person name="Abouelleil A."/>
            <person name="Alvarado L."/>
            <person name="Chapman S.B."/>
            <person name="Gainer-Dewar J."/>
            <person name="Goldberg J."/>
            <person name="Griggs A."/>
            <person name="Gujja S."/>
            <person name="Hansen M."/>
            <person name="Howarth C."/>
            <person name="Imamovic A."/>
            <person name="Ireland A."/>
            <person name="Larimer J."/>
            <person name="McCowan C."/>
            <person name="Murphy C."/>
            <person name="Pearson M."/>
            <person name="Poon T.W."/>
            <person name="Priest M."/>
            <person name="Roberts A."/>
            <person name="Saif S."/>
            <person name="Shea T."/>
            <person name="Sykes S."/>
            <person name="Wortman J."/>
            <person name="Nusbaum C."/>
            <person name="Birren B."/>
        </authorList>
    </citation>
    <scope>NUCLEOTIDE SEQUENCE [LARGE SCALE GENOMIC DNA]</scope>
    <source>
        <strain evidence="8">NJM9701</strain>
    </source>
</reference>
<evidence type="ECO:0000256" key="4">
    <source>
        <dbReference type="ARBA" id="ARBA00022454"/>
    </source>
</evidence>
<comment type="subcellular location">
    <subcellularLocation>
        <location evidence="2">Chromosome</location>
    </subcellularLocation>
    <subcellularLocation>
        <location evidence="1">Nucleus</location>
    </subcellularLocation>
</comment>
<keyword evidence="5" id="KW-0539">Nucleus</keyword>
<dbReference type="GO" id="GO:0005694">
    <property type="term" value="C:chromosome"/>
    <property type="evidence" value="ECO:0007669"/>
    <property type="project" value="UniProtKB-SubCell"/>
</dbReference>
<dbReference type="GeneID" id="20089140"/>
<comment type="similarity">
    <text evidence="3">Belongs to the Integrator subunit 8 family.</text>
</comment>
<feature type="compositionally biased region" description="Pro residues" evidence="6">
    <location>
        <begin position="34"/>
        <end position="45"/>
    </location>
</feature>
<dbReference type="InterPro" id="IPR057980">
    <property type="entry name" value="TPR_INTS8"/>
</dbReference>
<feature type="region of interest" description="Disordered" evidence="6">
    <location>
        <begin position="25"/>
        <end position="47"/>
    </location>
</feature>
<dbReference type="PANTHER" id="PTHR13350:SF1">
    <property type="entry name" value="INTEGRATOR COMPLEX SUBUNIT 8"/>
    <property type="match status" value="1"/>
</dbReference>
<organism evidence="8">
    <name type="scientific">Aphanomyces invadans</name>
    <dbReference type="NCBI Taxonomy" id="157072"/>
    <lineage>
        <taxon>Eukaryota</taxon>
        <taxon>Sar</taxon>
        <taxon>Stramenopiles</taxon>
        <taxon>Oomycota</taxon>
        <taxon>Saprolegniomycetes</taxon>
        <taxon>Saprolegniales</taxon>
        <taxon>Verrucalvaceae</taxon>
        <taxon>Aphanomyces</taxon>
    </lineage>
</organism>
<evidence type="ECO:0000256" key="5">
    <source>
        <dbReference type="ARBA" id="ARBA00023242"/>
    </source>
</evidence>
<accession>A0A024TL40</accession>
<dbReference type="GO" id="GO:0032039">
    <property type="term" value="C:integrator complex"/>
    <property type="evidence" value="ECO:0007669"/>
    <property type="project" value="TreeGrafter"/>
</dbReference>
<evidence type="ECO:0000313" key="8">
    <source>
        <dbReference type="EMBL" id="ETV94057.1"/>
    </source>
</evidence>
<evidence type="ECO:0000259" key="7">
    <source>
        <dbReference type="Pfam" id="PF25756"/>
    </source>
</evidence>
<dbReference type="OrthoDB" id="64340at2759"/>
<evidence type="ECO:0000256" key="6">
    <source>
        <dbReference type="SAM" id="MobiDB-lite"/>
    </source>
</evidence>
<dbReference type="EMBL" id="KI913987">
    <property type="protein sequence ID" value="ETV94057.1"/>
    <property type="molecule type" value="Genomic_DNA"/>
</dbReference>
<dbReference type="STRING" id="157072.A0A024TL40"/>
<evidence type="ECO:0000256" key="1">
    <source>
        <dbReference type="ARBA" id="ARBA00004123"/>
    </source>
</evidence>
<dbReference type="InterPro" id="IPR038751">
    <property type="entry name" value="INTS8"/>
</dbReference>
<dbReference type="PANTHER" id="PTHR13350">
    <property type="entry name" value="INTEGRATOR COMPLEX SUBUNIT 8"/>
    <property type="match status" value="1"/>
</dbReference>
<name>A0A024TL40_9STRA</name>
<gene>
    <name evidence="8" type="ORF">H310_12090</name>
</gene>
<protein>
    <recommendedName>
        <fullName evidence="7">INTS8 TPR repeats domain-containing protein</fullName>
    </recommendedName>
</protein>
<dbReference type="RefSeq" id="XP_008877261.1">
    <property type="nucleotide sequence ID" value="XM_008879039.1"/>
</dbReference>
<dbReference type="VEuPathDB" id="FungiDB:H310_12090"/>
<dbReference type="GO" id="GO:0034472">
    <property type="term" value="P:snRNA 3'-end processing"/>
    <property type="evidence" value="ECO:0007669"/>
    <property type="project" value="InterPro"/>
</dbReference>
<proteinExistence type="inferred from homology"/>
<dbReference type="AlphaFoldDB" id="A0A024TL40"/>
<keyword evidence="4" id="KW-0158">Chromosome</keyword>
<evidence type="ECO:0000256" key="3">
    <source>
        <dbReference type="ARBA" id="ARBA00007147"/>
    </source>
</evidence>
<sequence>MECPGTPRPSDDDVQDIIDKRGLVFGLGGSTARQPPPSPNSPARPVPAADRTYRSVFQQPAIEVQPAYAENDWYDFLFLPAKLLAHTQALKANPTLTPTAHDVLTELLRKAKPSGADEPTKARDHTLQCLAALVVLQLQFTLEDIEATVPTNLQKGLLDGLVKYASDPKKGGLNLHDVAHIHMDDAILLHNRWQLRIAIKKMLMNALTVSNKLPLSDNLKPPPDEVEQLASISGLVPVAQLLEDIQMSLATTPSTNPSPSTVSLRHALRMDLGIFHFHQKQYDMALACFQTLVKVQDNQAPLGDKMLVGYLHACESVVGKAESSLEESVAHWWAQSDWPNLIQALEKDNLQRLDGTPSTAVLSTRCRSQLEFNFKQFISQPSDNPAMEWTAVAAAVRKLRILNALYQHVLVPLLLIPATTEPRSSRFNSIMTVGICALRRILINADDVKYLHGHVENITAADPERNHQVEAFQREIFKGIPLRPPVVVADATRRQQRLYQDHPPFMDTPTECDAMILAMASRMLHQSQWAELSQVSWKAHLTDTPADKTSRLLTISSVCGALMHTTSRLVLTASPSSLANGFPVKIVVGLLDDVVKEVADAAAPRECLVEWVPVPVLDTIVSLTAGLLQRAYALNLCEYRVSYDLTPYGDLAILMAFAPDNPTGVDAVQSVKATQSEIVQVHLVCLQALVTRCPRDPRWHCARADVAVNPIVLQKLSSAPGTPQRGHHVLDTRVVWADFTAAVRSYLVAASLATNFFEDAQFTDVIDHGSLVRLSYCLVKLGAHVAAAVLYQIFPPDEVAYGLRILHLSPAQHDAAFFQYIWELSYLETLVHLHANTKHKNPSHVEILTQLIQCPELNASNPIQSKKEMEQRILRSYFRELCRLYLVAEHVPSA</sequence>
<feature type="domain" description="INTS8 TPR repeats" evidence="7">
    <location>
        <begin position="731"/>
        <end position="885"/>
    </location>
</feature>